<keyword evidence="7" id="KW-0813">Transport</keyword>
<keyword evidence="7" id="KW-0653">Protein transport</keyword>
<comment type="caution">
    <text evidence="9">The sequence shown here is derived from an EMBL/GenBank/DDBJ whole genome shotgun (WGS) entry which is preliminary data.</text>
</comment>
<comment type="subcellular location">
    <subcellularLocation>
        <location evidence="1">Cell membrane</location>
        <topology evidence="1">Single-pass membrane protein</topology>
    </subcellularLocation>
    <subcellularLocation>
        <location evidence="7">Cell membrane</location>
        <topology evidence="7">Single-pass type II membrane protein</topology>
    </subcellularLocation>
</comment>
<keyword evidence="6 8" id="KW-0472">Membrane</keyword>
<comment type="similarity">
    <text evidence="2 7">Belongs to the ExbD/TolR family.</text>
</comment>
<name>A0A917C2G4_9PROT</name>
<dbReference type="PANTHER" id="PTHR30558">
    <property type="entry name" value="EXBD MEMBRANE COMPONENT OF PMF-DRIVEN MACROMOLECULE IMPORT SYSTEM"/>
    <property type="match status" value="1"/>
</dbReference>
<evidence type="ECO:0000256" key="4">
    <source>
        <dbReference type="ARBA" id="ARBA00022692"/>
    </source>
</evidence>
<dbReference type="GO" id="GO:0022857">
    <property type="term" value="F:transmembrane transporter activity"/>
    <property type="evidence" value="ECO:0007669"/>
    <property type="project" value="InterPro"/>
</dbReference>
<accession>A0A917C2G4</accession>
<evidence type="ECO:0000313" key="10">
    <source>
        <dbReference type="Proteomes" id="UP000632498"/>
    </source>
</evidence>
<proteinExistence type="inferred from homology"/>
<evidence type="ECO:0000256" key="1">
    <source>
        <dbReference type="ARBA" id="ARBA00004162"/>
    </source>
</evidence>
<sequence>MALGGNGSDPDQPLSEINVTPLVDVMLVLLVIFIVAAPIMSQALRVNLPKANGTPENEPIVASLIVRTNNQFELDGVIYHKADLLNALKAVKESKGEKMVVQLGADADLPYQLVADALSELKKADISRISFATASPN</sequence>
<evidence type="ECO:0000256" key="7">
    <source>
        <dbReference type="RuleBase" id="RU003879"/>
    </source>
</evidence>
<keyword evidence="5 8" id="KW-1133">Transmembrane helix</keyword>
<keyword evidence="3" id="KW-1003">Cell membrane</keyword>
<dbReference type="InterPro" id="IPR003400">
    <property type="entry name" value="ExbD"/>
</dbReference>
<evidence type="ECO:0000256" key="6">
    <source>
        <dbReference type="ARBA" id="ARBA00023136"/>
    </source>
</evidence>
<dbReference type="RefSeq" id="WP_188665474.1">
    <property type="nucleotide sequence ID" value="NZ_BMHV01000017.1"/>
</dbReference>
<dbReference type="GO" id="GO:0015031">
    <property type="term" value="P:protein transport"/>
    <property type="evidence" value="ECO:0007669"/>
    <property type="project" value="UniProtKB-KW"/>
</dbReference>
<dbReference type="EMBL" id="BMHV01000017">
    <property type="protein sequence ID" value="GGF69051.1"/>
    <property type="molecule type" value="Genomic_DNA"/>
</dbReference>
<dbReference type="PANTHER" id="PTHR30558:SF7">
    <property type="entry name" value="TOL-PAL SYSTEM PROTEIN TOLR"/>
    <property type="match status" value="1"/>
</dbReference>
<reference evidence="9" key="1">
    <citation type="journal article" date="2014" name="Int. J. Syst. Evol. Microbiol.">
        <title>Complete genome sequence of Corynebacterium casei LMG S-19264T (=DSM 44701T), isolated from a smear-ripened cheese.</title>
        <authorList>
            <consortium name="US DOE Joint Genome Institute (JGI-PGF)"/>
            <person name="Walter F."/>
            <person name="Albersmeier A."/>
            <person name="Kalinowski J."/>
            <person name="Ruckert C."/>
        </authorList>
    </citation>
    <scope>NUCLEOTIDE SEQUENCE</scope>
    <source>
        <strain evidence="9">CGMCC 1.15254</strain>
    </source>
</reference>
<reference evidence="9" key="2">
    <citation type="submission" date="2020-09" db="EMBL/GenBank/DDBJ databases">
        <authorList>
            <person name="Sun Q."/>
            <person name="Zhou Y."/>
        </authorList>
    </citation>
    <scope>NUCLEOTIDE SEQUENCE</scope>
    <source>
        <strain evidence="9">CGMCC 1.15254</strain>
    </source>
</reference>
<protein>
    <submittedName>
        <fullName evidence="9">Protein TolR</fullName>
    </submittedName>
</protein>
<evidence type="ECO:0000256" key="8">
    <source>
        <dbReference type="SAM" id="Phobius"/>
    </source>
</evidence>
<dbReference type="Proteomes" id="UP000632498">
    <property type="component" value="Unassembled WGS sequence"/>
</dbReference>
<feature type="transmembrane region" description="Helical" evidence="8">
    <location>
        <begin position="20"/>
        <end position="40"/>
    </location>
</feature>
<dbReference type="GO" id="GO:0005886">
    <property type="term" value="C:plasma membrane"/>
    <property type="evidence" value="ECO:0007669"/>
    <property type="project" value="UniProtKB-SubCell"/>
</dbReference>
<dbReference type="AlphaFoldDB" id="A0A917C2G4"/>
<evidence type="ECO:0000256" key="3">
    <source>
        <dbReference type="ARBA" id="ARBA00022475"/>
    </source>
</evidence>
<evidence type="ECO:0000313" key="9">
    <source>
        <dbReference type="EMBL" id="GGF69051.1"/>
    </source>
</evidence>
<keyword evidence="10" id="KW-1185">Reference proteome</keyword>
<gene>
    <name evidence="9" type="ORF">GCM10011332_24030</name>
</gene>
<dbReference type="Pfam" id="PF02472">
    <property type="entry name" value="ExbD"/>
    <property type="match status" value="1"/>
</dbReference>
<keyword evidence="4 7" id="KW-0812">Transmembrane</keyword>
<organism evidence="9 10">
    <name type="scientific">Terasakiella brassicae</name>
    <dbReference type="NCBI Taxonomy" id="1634917"/>
    <lineage>
        <taxon>Bacteria</taxon>
        <taxon>Pseudomonadati</taxon>
        <taxon>Pseudomonadota</taxon>
        <taxon>Alphaproteobacteria</taxon>
        <taxon>Rhodospirillales</taxon>
        <taxon>Terasakiellaceae</taxon>
        <taxon>Terasakiella</taxon>
    </lineage>
</organism>
<dbReference type="Gene3D" id="3.30.420.270">
    <property type="match status" value="1"/>
</dbReference>
<evidence type="ECO:0000256" key="5">
    <source>
        <dbReference type="ARBA" id="ARBA00022989"/>
    </source>
</evidence>
<evidence type="ECO:0000256" key="2">
    <source>
        <dbReference type="ARBA" id="ARBA00005811"/>
    </source>
</evidence>